<dbReference type="InterPro" id="IPR050109">
    <property type="entry name" value="HTH-type_TetR-like_transc_reg"/>
</dbReference>
<gene>
    <name evidence="5" type="ORF">FCE95_15090</name>
</gene>
<dbReference type="AlphaFoldDB" id="A0A4U5JSZ7"/>
<evidence type="ECO:0000256" key="2">
    <source>
        <dbReference type="ARBA" id="ARBA00023125"/>
    </source>
</evidence>
<feature type="domain" description="HTH tetR-type" evidence="4">
    <location>
        <begin position="19"/>
        <end position="79"/>
    </location>
</feature>
<accession>A0A4U5JSZ7</accession>
<dbReference type="PANTHER" id="PTHR30055">
    <property type="entry name" value="HTH-TYPE TRANSCRIPTIONAL REGULATOR RUTR"/>
    <property type="match status" value="1"/>
</dbReference>
<dbReference type="GO" id="GO:0000976">
    <property type="term" value="F:transcription cis-regulatory region binding"/>
    <property type="evidence" value="ECO:0007669"/>
    <property type="project" value="TreeGrafter"/>
</dbReference>
<dbReference type="InterPro" id="IPR036271">
    <property type="entry name" value="Tet_transcr_reg_TetR-rel_C_sf"/>
</dbReference>
<organism evidence="5 6">
    <name type="scientific">Luteimonas gilva</name>
    <dbReference type="NCBI Taxonomy" id="2572684"/>
    <lineage>
        <taxon>Bacteria</taxon>
        <taxon>Pseudomonadati</taxon>
        <taxon>Pseudomonadota</taxon>
        <taxon>Gammaproteobacteria</taxon>
        <taxon>Lysobacterales</taxon>
        <taxon>Lysobacteraceae</taxon>
        <taxon>Luteimonas</taxon>
    </lineage>
</organism>
<dbReference type="PROSITE" id="PS50977">
    <property type="entry name" value="HTH_TETR_2"/>
    <property type="match status" value="1"/>
</dbReference>
<reference evidence="5 6" key="1">
    <citation type="submission" date="2019-04" db="EMBL/GenBank/DDBJ databases">
        <title>Reference strain of H23.</title>
        <authorList>
            <person name="Luo X."/>
        </authorList>
    </citation>
    <scope>NUCLEOTIDE SEQUENCE [LARGE SCALE GENOMIC DNA]</scope>
    <source>
        <strain evidence="5 6">H23</strain>
    </source>
</reference>
<dbReference type="PANTHER" id="PTHR30055:SF183">
    <property type="entry name" value="NUCLEOID OCCLUSION FACTOR SLMA"/>
    <property type="match status" value="1"/>
</dbReference>
<feature type="DNA-binding region" description="H-T-H motif" evidence="3">
    <location>
        <begin position="42"/>
        <end position="61"/>
    </location>
</feature>
<comment type="caution">
    <text evidence="5">The sequence shown here is derived from an EMBL/GenBank/DDBJ whole genome shotgun (WGS) entry which is preliminary data.</text>
</comment>
<dbReference type="SUPFAM" id="SSF46689">
    <property type="entry name" value="Homeodomain-like"/>
    <property type="match status" value="1"/>
</dbReference>
<dbReference type="Gene3D" id="1.10.357.10">
    <property type="entry name" value="Tetracycline Repressor, domain 2"/>
    <property type="match status" value="1"/>
</dbReference>
<evidence type="ECO:0000313" key="5">
    <source>
        <dbReference type="EMBL" id="TKR29469.1"/>
    </source>
</evidence>
<proteinExistence type="predicted"/>
<dbReference type="EMBL" id="SZUA01000003">
    <property type="protein sequence ID" value="TKR29469.1"/>
    <property type="molecule type" value="Genomic_DNA"/>
</dbReference>
<evidence type="ECO:0000256" key="3">
    <source>
        <dbReference type="PROSITE-ProRule" id="PRU00335"/>
    </source>
</evidence>
<name>A0A4U5JSZ7_9GAMM</name>
<dbReference type="SUPFAM" id="SSF48498">
    <property type="entry name" value="Tetracyclin repressor-like, C-terminal domain"/>
    <property type="match status" value="1"/>
</dbReference>
<dbReference type="PRINTS" id="PR00455">
    <property type="entry name" value="HTHTETR"/>
</dbReference>
<dbReference type="Proteomes" id="UP000308707">
    <property type="component" value="Unassembled WGS sequence"/>
</dbReference>
<keyword evidence="1" id="KW-0175">Coiled coil</keyword>
<evidence type="ECO:0000256" key="1">
    <source>
        <dbReference type="ARBA" id="ARBA00023054"/>
    </source>
</evidence>
<dbReference type="OrthoDB" id="4541465at2"/>
<dbReference type="Pfam" id="PF00440">
    <property type="entry name" value="TetR_N"/>
    <property type="match status" value="1"/>
</dbReference>
<keyword evidence="2 3" id="KW-0238">DNA-binding</keyword>
<evidence type="ECO:0000259" key="4">
    <source>
        <dbReference type="PROSITE" id="PS50977"/>
    </source>
</evidence>
<dbReference type="InterPro" id="IPR009057">
    <property type="entry name" value="Homeodomain-like_sf"/>
</dbReference>
<protein>
    <submittedName>
        <fullName evidence="5">TetR/AcrR family transcriptional regulator</fullName>
    </submittedName>
</protein>
<sequence length="206" mass="23159">MPIPVHEPSYLPSGRRVPAFDRDDLLDVAARMFVARGVDAVDVGDIAAEAGLSDRVLARHFRDKAALLGALRERFVASFCTQLREAMDRCRPDDWTGRLRAWVATGFNGYLDHVALHDVVFHGLPHDRQAHQDNGAIDQLTELLEGGVAARVWVANDPRMTATIFFNALHAAVDRLVMTGEPYDRARPLRTLIGYFERSVQWWKPC</sequence>
<dbReference type="GO" id="GO:0003700">
    <property type="term" value="F:DNA-binding transcription factor activity"/>
    <property type="evidence" value="ECO:0007669"/>
    <property type="project" value="TreeGrafter"/>
</dbReference>
<keyword evidence="6" id="KW-1185">Reference proteome</keyword>
<evidence type="ECO:0000313" key="6">
    <source>
        <dbReference type="Proteomes" id="UP000308707"/>
    </source>
</evidence>
<dbReference type="InterPro" id="IPR001647">
    <property type="entry name" value="HTH_TetR"/>
</dbReference>